<evidence type="ECO:0000256" key="1">
    <source>
        <dbReference type="SAM" id="MobiDB-lite"/>
    </source>
</evidence>
<reference evidence="2 3" key="1">
    <citation type="submission" date="2019-09" db="EMBL/GenBank/DDBJ databases">
        <title>A chromosome-level genome assembly of the Chinese tupelo Nyssa sinensis.</title>
        <authorList>
            <person name="Yang X."/>
            <person name="Kang M."/>
            <person name="Yang Y."/>
            <person name="Xiong H."/>
            <person name="Wang M."/>
            <person name="Zhang Z."/>
            <person name="Wang Z."/>
            <person name="Wu H."/>
            <person name="Ma T."/>
            <person name="Liu J."/>
            <person name="Xi Z."/>
        </authorList>
    </citation>
    <scope>NUCLEOTIDE SEQUENCE [LARGE SCALE GENOMIC DNA]</scope>
    <source>
        <strain evidence="2">J267</strain>
        <tissue evidence="2">Leaf</tissue>
    </source>
</reference>
<dbReference type="OrthoDB" id="1744410at2759"/>
<dbReference type="Proteomes" id="UP000325577">
    <property type="component" value="Linkage Group LG5"/>
</dbReference>
<organism evidence="2 3">
    <name type="scientific">Nyssa sinensis</name>
    <dbReference type="NCBI Taxonomy" id="561372"/>
    <lineage>
        <taxon>Eukaryota</taxon>
        <taxon>Viridiplantae</taxon>
        <taxon>Streptophyta</taxon>
        <taxon>Embryophyta</taxon>
        <taxon>Tracheophyta</taxon>
        <taxon>Spermatophyta</taxon>
        <taxon>Magnoliopsida</taxon>
        <taxon>eudicotyledons</taxon>
        <taxon>Gunneridae</taxon>
        <taxon>Pentapetalae</taxon>
        <taxon>asterids</taxon>
        <taxon>Cornales</taxon>
        <taxon>Nyssaceae</taxon>
        <taxon>Nyssa</taxon>
    </lineage>
</organism>
<name>A0A5J4ZXE1_9ASTE</name>
<sequence length="172" mass="19223">MKNMEAPSDPHQTHPPSNDVSGALPASFFHSSSQLNYSGIYYGIEGENGGFYSPLTVMPLKSDGSLCIMEALNSSQPQGMVTTSTPKLEDFFGGATMGTHHYESSNREAMALSLDSMYYHQNPDHETNSQDFLNHFQQNSRQQQQQIQVQQYSDYSAFRGHELYQTPLEGRG</sequence>
<evidence type="ECO:0000313" key="3">
    <source>
        <dbReference type="Proteomes" id="UP000325577"/>
    </source>
</evidence>
<feature type="region of interest" description="Disordered" evidence="1">
    <location>
        <begin position="1"/>
        <end position="25"/>
    </location>
</feature>
<keyword evidence="3" id="KW-1185">Reference proteome</keyword>
<evidence type="ECO:0000313" key="2">
    <source>
        <dbReference type="EMBL" id="KAA8522574.1"/>
    </source>
</evidence>
<proteinExistence type="predicted"/>
<gene>
    <name evidence="2" type="ORF">F0562_013065</name>
</gene>
<dbReference type="EMBL" id="CM018048">
    <property type="protein sequence ID" value="KAA8522574.1"/>
    <property type="molecule type" value="Genomic_DNA"/>
</dbReference>
<accession>A0A5J4ZXE1</accession>
<protein>
    <submittedName>
        <fullName evidence="2">Uncharacterized protein</fullName>
    </submittedName>
</protein>
<dbReference type="AlphaFoldDB" id="A0A5J4ZXE1"/>